<dbReference type="PANTHER" id="PTHR30563:SF0">
    <property type="entry name" value="DNA RECOMBINATION PROTEIN RMUC"/>
    <property type="match status" value="1"/>
</dbReference>
<evidence type="ECO:0000256" key="5">
    <source>
        <dbReference type="SAM" id="Phobius"/>
    </source>
</evidence>
<proteinExistence type="inferred from homology"/>
<sequence length="371" mass="43052">MVEIALSIVILFFIVILVIFFFKQNQRSSDMLKQEITNLRLEFGQQLQGTIQNMNSQIQNVTFQLNQKLDNSISYLSTNVNQAITQMVSTVTSNLKTITESTGQVNQRLDNAAKIISDLMKQVGEMKEGADQIKTIGQSIAKLEDLFSIQQFRGRFGEIMLENMIKDMVPKEYYEFQYEFKNKKKVDAIIKINDRILPIDSKFPLDNYKKMLEAKDESEKKKIKNDFIKDVKNRTEEIAKNYIQPDENTFDFAMMYIPSESIYYELITDESEILNYMHDKKVVPVSPSLLYVYLQVISMSSFKAIQFEKNIQQIIDSLGKLLLEFDKIMNEFDTLGRHINNAQSKYHEIDKKLSQFGNFFKQVAGQGTVPD</sequence>
<evidence type="ECO:0000256" key="3">
    <source>
        <dbReference type="ARBA" id="ARBA00023054"/>
    </source>
</evidence>
<keyword evidence="5" id="KW-0472">Membrane</keyword>
<dbReference type="Gene3D" id="1.20.5.1230">
    <property type="entry name" value="Apolipoprotein A-I"/>
    <property type="match status" value="1"/>
</dbReference>
<evidence type="ECO:0000256" key="2">
    <source>
        <dbReference type="ARBA" id="ARBA00009840"/>
    </source>
</evidence>
<organism evidence="6 7">
    <name type="scientific">Kryptobacter tengchongensis</name>
    <dbReference type="NCBI Taxonomy" id="1643429"/>
    <lineage>
        <taxon>Bacteria</taxon>
        <taxon>Pseudomonadati</taxon>
        <taxon>Candidatus Kryptoniota</taxon>
        <taxon>Candidatus Kryptobacter</taxon>
    </lineage>
</organism>
<evidence type="ECO:0000313" key="7">
    <source>
        <dbReference type="Proteomes" id="UP000243105"/>
    </source>
</evidence>
<keyword evidence="5" id="KW-0812">Transmembrane</keyword>
<comment type="function">
    <text evidence="1">Involved in DNA recombination.</text>
</comment>
<keyword evidence="5" id="KW-1133">Transmembrane helix</keyword>
<evidence type="ECO:0000256" key="4">
    <source>
        <dbReference type="ARBA" id="ARBA00023172"/>
    </source>
</evidence>
<keyword evidence="3" id="KW-0175">Coiled coil</keyword>
<dbReference type="Pfam" id="PF02646">
    <property type="entry name" value="RmuC"/>
    <property type="match status" value="1"/>
</dbReference>
<dbReference type="EMBL" id="CZVV01000014">
    <property type="protein sequence ID" value="CUS98087.1"/>
    <property type="molecule type" value="Genomic_DNA"/>
</dbReference>
<name>A0A916PB45_KRYT1</name>
<accession>A0A916PB45</accession>
<comment type="caution">
    <text evidence="6">The sequence shown here is derived from an EMBL/GenBank/DDBJ whole genome shotgun (WGS) entry which is preliminary data.</text>
</comment>
<keyword evidence="4" id="KW-0233">DNA recombination</keyword>
<dbReference type="PANTHER" id="PTHR30563">
    <property type="entry name" value="DNA RECOMBINATION PROTEIN RMUC"/>
    <property type="match status" value="1"/>
</dbReference>
<gene>
    <name evidence="6" type="ORF">JGI25_00361</name>
</gene>
<reference evidence="6 7" key="1">
    <citation type="submission" date="2015-11" db="EMBL/GenBank/DDBJ databases">
        <authorList>
            <person name="Varghese N."/>
        </authorList>
    </citation>
    <scope>NUCLEOTIDE SEQUENCE [LARGE SCALE GENOMIC DNA]</scope>
    <source>
        <strain evidence="6 7">JGI-25</strain>
    </source>
</reference>
<dbReference type="GO" id="GO:0006310">
    <property type="term" value="P:DNA recombination"/>
    <property type="evidence" value="ECO:0007669"/>
    <property type="project" value="UniProtKB-KW"/>
</dbReference>
<dbReference type="AlphaFoldDB" id="A0A916PB45"/>
<dbReference type="Proteomes" id="UP000243105">
    <property type="component" value="Unassembled WGS sequence"/>
</dbReference>
<evidence type="ECO:0000313" key="6">
    <source>
        <dbReference type="EMBL" id="CUS98087.1"/>
    </source>
</evidence>
<dbReference type="InterPro" id="IPR003798">
    <property type="entry name" value="DNA_recombination_RmuC"/>
</dbReference>
<evidence type="ECO:0000256" key="1">
    <source>
        <dbReference type="ARBA" id="ARBA00003416"/>
    </source>
</evidence>
<protein>
    <submittedName>
        <fullName evidence="6">DNA recombination protein RmuC</fullName>
    </submittedName>
</protein>
<feature type="transmembrane region" description="Helical" evidence="5">
    <location>
        <begin position="6"/>
        <end position="22"/>
    </location>
</feature>
<comment type="similarity">
    <text evidence="2">Belongs to the RmuC family.</text>
</comment>
<dbReference type="RefSeq" id="WP_072263604.1">
    <property type="nucleotide sequence ID" value="NZ_CZVV01000014.1"/>
</dbReference>